<dbReference type="AlphaFoldDB" id="A0A9Q9UIX2"/>
<keyword evidence="1" id="KW-0805">Transcription regulation</keyword>
<dbReference type="PANTHER" id="PTHR43537:SF51">
    <property type="entry name" value="HTH-TYPE TRANSCRIPTIONAL REGULATOR LGOR-RELATED"/>
    <property type="match status" value="1"/>
</dbReference>
<sequence>MQPDSTASSRRIARQILDLISEAKFDPGHHLREQHLADALGVSRTPVRAGLKELTRMGAVEARPNQGFFLLKRSNELELLEIEQSKSNDQKLYEQLVHDRIAGVLPESFTQTEISQRYEVDRGVLTRTLVKLSEDGLIARNAGHGWRFLQTLNSDVALRNSYGFRLMIEPTALLTPNLHVDRQMLKRLRAQHLRLITHPDITQVPAKEIFETDAAFHELLAEASGNLFVLQAIQQQNRLRRLLEFGSYHNKRRVKEWCEEHVAIIDALRENKQEQAAELMRKHLQYAFDQVNVKNGRA</sequence>
<reference evidence="7 8" key="1">
    <citation type="submission" date="2019-07" db="EMBL/GenBank/DDBJ databases">
        <authorList>
            <person name="Brisse S."/>
            <person name="Rodrigues C."/>
            <person name="Thorpe H."/>
        </authorList>
    </citation>
    <scope>NUCLEOTIDE SEQUENCE [LARGE SCALE GENOMIC DNA]</scope>
    <source>
        <strain evidence="7">SB6410</strain>
    </source>
</reference>
<evidence type="ECO:0000256" key="1">
    <source>
        <dbReference type="ARBA" id="ARBA00023015"/>
    </source>
</evidence>
<name>A0A9Q9UIX2_9ENTR</name>
<keyword evidence="9" id="KW-1185">Reference proteome</keyword>
<gene>
    <name evidence="5" type="ORF">PIK62_13400</name>
    <name evidence="6" type="ORF">RYZ49_08835</name>
    <name evidence="7" type="ORF">SB6410_00931</name>
</gene>
<evidence type="ECO:0000256" key="2">
    <source>
        <dbReference type="ARBA" id="ARBA00023125"/>
    </source>
</evidence>
<dbReference type="SUPFAM" id="SSF48008">
    <property type="entry name" value="GntR ligand-binding domain-like"/>
    <property type="match status" value="1"/>
</dbReference>
<evidence type="ECO:0000313" key="8">
    <source>
        <dbReference type="Proteomes" id="UP000318567"/>
    </source>
</evidence>
<reference evidence="5 9" key="2">
    <citation type="submission" date="2023-01" db="EMBL/GenBank/DDBJ databases">
        <authorList>
            <person name="Dale J."/>
        </authorList>
    </citation>
    <scope>NUCLEOTIDE SEQUENCE [LARGE SCALE GENOMIC DNA]</scope>
    <source>
        <strain evidence="5 9">2022EL-01098</strain>
    </source>
</reference>
<evidence type="ECO:0000313" key="5">
    <source>
        <dbReference type="EMBL" id="MDC0693610.1"/>
    </source>
</evidence>
<feature type="domain" description="HTH gntR-type" evidence="4">
    <location>
        <begin position="6"/>
        <end position="73"/>
    </location>
</feature>
<protein>
    <submittedName>
        <fullName evidence="5">GntR family transcriptional regulator</fullName>
    </submittedName>
</protein>
<dbReference type="Pfam" id="PF07729">
    <property type="entry name" value="FCD"/>
    <property type="match status" value="1"/>
</dbReference>
<dbReference type="Proteomes" id="UP001221816">
    <property type="component" value="Unassembled WGS sequence"/>
</dbReference>
<dbReference type="PANTHER" id="PTHR43537">
    <property type="entry name" value="TRANSCRIPTIONAL REGULATOR, GNTR FAMILY"/>
    <property type="match status" value="1"/>
</dbReference>
<dbReference type="GO" id="GO:0003677">
    <property type="term" value="F:DNA binding"/>
    <property type="evidence" value="ECO:0007669"/>
    <property type="project" value="UniProtKB-KW"/>
</dbReference>
<dbReference type="Gene3D" id="1.10.10.10">
    <property type="entry name" value="Winged helix-like DNA-binding domain superfamily/Winged helix DNA-binding domain"/>
    <property type="match status" value="2"/>
</dbReference>
<dbReference type="EMBL" id="JAWPBP010000005">
    <property type="protein sequence ID" value="MDW2715912.1"/>
    <property type="molecule type" value="Genomic_DNA"/>
</dbReference>
<dbReference type="InterPro" id="IPR008920">
    <property type="entry name" value="TF_FadR/GntR_C"/>
</dbReference>
<dbReference type="GO" id="GO:0003700">
    <property type="term" value="F:DNA-binding transcription factor activity"/>
    <property type="evidence" value="ECO:0007669"/>
    <property type="project" value="InterPro"/>
</dbReference>
<evidence type="ECO:0000313" key="9">
    <source>
        <dbReference type="Proteomes" id="UP001221816"/>
    </source>
</evidence>
<accession>A0A9Q9UIX2</accession>
<dbReference type="InterPro" id="IPR036388">
    <property type="entry name" value="WH-like_DNA-bd_sf"/>
</dbReference>
<dbReference type="InterPro" id="IPR000524">
    <property type="entry name" value="Tscrpt_reg_HTH_GntR"/>
</dbReference>
<dbReference type="InterPro" id="IPR011711">
    <property type="entry name" value="GntR_C"/>
</dbReference>
<dbReference type="SUPFAM" id="SSF46785">
    <property type="entry name" value="Winged helix' DNA-binding domain"/>
    <property type="match status" value="2"/>
</dbReference>
<evidence type="ECO:0000256" key="3">
    <source>
        <dbReference type="ARBA" id="ARBA00023163"/>
    </source>
</evidence>
<dbReference type="Proteomes" id="UP001287436">
    <property type="component" value="Unassembled WGS sequence"/>
</dbReference>
<dbReference type="SMART" id="SM00895">
    <property type="entry name" value="FCD"/>
    <property type="match status" value="1"/>
</dbReference>
<organism evidence="7 8">
    <name type="scientific">Klebsiella pasteurii</name>
    <dbReference type="NCBI Taxonomy" id="2587529"/>
    <lineage>
        <taxon>Bacteria</taxon>
        <taxon>Pseudomonadati</taxon>
        <taxon>Pseudomonadota</taxon>
        <taxon>Gammaproteobacteria</taxon>
        <taxon>Enterobacterales</taxon>
        <taxon>Enterobacteriaceae</taxon>
        <taxon>Klebsiella/Raoultella group</taxon>
        <taxon>Klebsiella</taxon>
    </lineage>
</organism>
<comment type="caution">
    <text evidence="7">The sequence shown here is derived from an EMBL/GenBank/DDBJ whole genome shotgun (WGS) entry which is preliminary data.</text>
</comment>
<evidence type="ECO:0000259" key="4">
    <source>
        <dbReference type="PROSITE" id="PS50949"/>
    </source>
</evidence>
<keyword evidence="3" id="KW-0804">Transcription</keyword>
<dbReference type="SMART" id="SM00345">
    <property type="entry name" value="HTH_GNTR"/>
    <property type="match status" value="2"/>
</dbReference>
<dbReference type="GeneID" id="77224522"/>
<evidence type="ECO:0000313" key="6">
    <source>
        <dbReference type="EMBL" id="MDW2715912.1"/>
    </source>
</evidence>
<evidence type="ECO:0000313" key="7">
    <source>
        <dbReference type="EMBL" id="VUS24588.1"/>
    </source>
</evidence>
<proteinExistence type="predicted"/>
<dbReference type="EMBL" id="CABGGO010000001">
    <property type="protein sequence ID" value="VUS24588.1"/>
    <property type="molecule type" value="Genomic_DNA"/>
</dbReference>
<dbReference type="Gene3D" id="1.20.120.530">
    <property type="entry name" value="GntR ligand-binding domain-like"/>
    <property type="match status" value="1"/>
</dbReference>
<dbReference type="Pfam" id="PF00392">
    <property type="entry name" value="GntR"/>
    <property type="match status" value="1"/>
</dbReference>
<dbReference type="PROSITE" id="PS50949">
    <property type="entry name" value="HTH_GNTR"/>
    <property type="match status" value="1"/>
</dbReference>
<reference evidence="6 10" key="3">
    <citation type="submission" date="2023-10" db="EMBL/GenBank/DDBJ databases">
        <title>Fecal carriage and genetic characteristics of carbapenem-resistant Enterobacterales among healthy adults from four provinces of China.</title>
        <authorList>
            <person name="Li Y."/>
            <person name="Zhang R."/>
        </authorList>
    </citation>
    <scope>NUCLEOTIDE SEQUENCE [LARGE SCALE GENOMIC DNA]</scope>
    <source>
        <strain evidence="6 10">HN-157</strain>
    </source>
</reference>
<evidence type="ECO:0000313" key="10">
    <source>
        <dbReference type="Proteomes" id="UP001287436"/>
    </source>
</evidence>
<keyword evidence="2" id="KW-0238">DNA-binding</keyword>
<dbReference type="Proteomes" id="UP000318567">
    <property type="component" value="Unassembled WGS sequence"/>
</dbReference>
<dbReference type="InterPro" id="IPR036390">
    <property type="entry name" value="WH_DNA-bd_sf"/>
</dbReference>
<dbReference type="RefSeq" id="WP_004131078.1">
    <property type="nucleotide sequence ID" value="NZ_AP035775.1"/>
</dbReference>
<dbReference type="EMBL" id="JAQNDI010000006">
    <property type="protein sequence ID" value="MDC0693610.1"/>
    <property type="molecule type" value="Genomic_DNA"/>
</dbReference>